<dbReference type="PANTHER" id="PTHR43178:SF5">
    <property type="entry name" value="LIPOAMIDE ACYLTRANSFERASE COMPONENT OF BRANCHED-CHAIN ALPHA-KETO ACID DEHYDROGENASE COMPLEX, MITOCHONDRIAL"/>
    <property type="match status" value="1"/>
</dbReference>
<organism evidence="14 15">
    <name type="scientific">Asticcacaulis taihuensis</name>
    <dbReference type="NCBI Taxonomy" id="260084"/>
    <lineage>
        <taxon>Bacteria</taxon>
        <taxon>Pseudomonadati</taxon>
        <taxon>Pseudomonadota</taxon>
        <taxon>Alphaproteobacteria</taxon>
        <taxon>Caulobacterales</taxon>
        <taxon>Caulobacteraceae</taxon>
        <taxon>Asticcacaulis</taxon>
    </lineage>
</organism>
<dbReference type="GO" id="GO:0004149">
    <property type="term" value="F:dihydrolipoyllysine-residue succinyltransferase activity"/>
    <property type="evidence" value="ECO:0007669"/>
    <property type="project" value="UniProtKB-EC"/>
</dbReference>
<evidence type="ECO:0000313" key="14">
    <source>
        <dbReference type="EMBL" id="SCW43510.1"/>
    </source>
</evidence>
<proteinExistence type="inferred from homology"/>
<dbReference type="GO" id="GO:0031405">
    <property type="term" value="F:lipoic acid binding"/>
    <property type="evidence" value="ECO:0007669"/>
    <property type="project" value="TreeGrafter"/>
</dbReference>
<dbReference type="STRING" id="260084.SAMN02927928_1206"/>
<dbReference type="FunFam" id="3.30.559.10:FF:000007">
    <property type="entry name" value="Dihydrolipoamide acetyltransferase component of pyruvate dehydrogenase complex"/>
    <property type="match status" value="1"/>
</dbReference>
<reference evidence="15" key="1">
    <citation type="submission" date="2016-10" db="EMBL/GenBank/DDBJ databases">
        <authorList>
            <person name="Varghese N."/>
            <person name="Submissions S."/>
        </authorList>
    </citation>
    <scope>NUCLEOTIDE SEQUENCE [LARGE SCALE GENOMIC DNA]</scope>
    <source>
        <strain evidence="15">CGMCC 1.3431</strain>
    </source>
</reference>
<keyword evidence="6 10" id="KW-0808">Transferase</keyword>
<evidence type="ECO:0000256" key="9">
    <source>
        <dbReference type="ARBA" id="ARBA00052761"/>
    </source>
</evidence>
<dbReference type="InterPro" id="IPR036625">
    <property type="entry name" value="E3-bd_dom_sf"/>
</dbReference>
<dbReference type="Pfam" id="PF02817">
    <property type="entry name" value="E3_binding"/>
    <property type="match status" value="1"/>
</dbReference>
<dbReference type="GO" id="GO:0016407">
    <property type="term" value="F:acetyltransferase activity"/>
    <property type="evidence" value="ECO:0007669"/>
    <property type="project" value="TreeGrafter"/>
</dbReference>
<comment type="catalytic activity">
    <reaction evidence="9">
        <text>N(6)-[(R)-dihydrolipoyl]-L-lysyl-[protein] + succinyl-CoA = N(6)-[(R)-S(8)-succinyldihydrolipoyl]-L-lysyl-[protein] + CoA</text>
        <dbReference type="Rhea" id="RHEA:15213"/>
        <dbReference type="Rhea" id="RHEA-COMP:10475"/>
        <dbReference type="Rhea" id="RHEA-COMP:20092"/>
        <dbReference type="ChEBI" id="CHEBI:57287"/>
        <dbReference type="ChEBI" id="CHEBI:57292"/>
        <dbReference type="ChEBI" id="CHEBI:83100"/>
        <dbReference type="ChEBI" id="CHEBI:83120"/>
        <dbReference type="EC" id="2.3.1.61"/>
    </reaction>
</comment>
<evidence type="ECO:0000256" key="5">
    <source>
        <dbReference type="ARBA" id="ARBA00011666"/>
    </source>
</evidence>
<dbReference type="OrthoDB" id="9805770at2"/>
<dbReference type="SUPFAM" id="SSF47005">
    <property type="entry name" value="Peripheral subunit-binding domain of 2-oxo acid dehydrogenase complex"/>
    <property type="match status" value="1"/>
</dbReference>
<comment type="similarity">
    <text evidence="4 10">Belongs to the 2-oxoacid dehydrogenase family.</text>
</comment>
<protein>
    <recommendedName>
        <fullName evidence="10">Dihydrolipoamide acetyltransferase component of pyruvate dehydrogenase complex</fullName>
        <ecNumber evidence="10">2.3.1.-</ecNumber>
    </recommendedName>
</protein>
<dbReference type="CDD" id="cd06849">
    <property type="entry name" value="lipoyl_domain"/>
    <property type="match status" value="1"/>
</dbReference>
<comment type="subunit">
    <text evidence="5">Forms a 24-polypeptide structural core with octahedral symmetry. Part of the 2-oxoglutarate dehydrogenase (OGDH) complex composed of E1 (2-oxoglutarate dehydrogenase), E2 (dihydrolipoamide succinyltransferase) and E3 (dihydrolipoamide dehydrogenase); the complex contains multiple copies of the three enzymatic components (E1, E2 and E3).</text>
</comment>
<comment type="cofactor">
    <cofactor evidence="1 10">
        <name>(R)-lipoate</name>
        <dbReference type="ChEBI" id="CHEBI:83088"/>
    </cofactor>
</comment>
<dbReference type="Pfam" id="PF00198">
    <property type="entry name" value="2-oxoacid_dh"/>
    <property type="match status" value="1"/>
</dbReference>
<evidence type="ECO:0000256" key="6">
    <source>
        <dbReference type="ARBA" id="ARBA00022679"/>
    </source>
</evidence>
<comment type="function">
    <text evidence="2">E2 component of the 2-oxoglutarate dehydrogenase (OGDH) complex which catalyzes the second step in the conversion of 2-oxoglutarate to succinyl-CoA and CO(2).</text>
</comment>
<dbReference type="PROSITE" id="PS50968">
    <property type="entry name" value="BIOTINYL_LIPOYL"/>
    <property type="match status" value="1"/>
</dbReference>
<dbReference type="Gene3D" id="2.40.50.100">
    <property type="match status" value="1"/>
</dbReference>
<comment type="pathway">
    <text evidence="3">Amino-acid degradation; L-lysine degradation via saccharopine pathway; glutaryl-CoA from L-lysine: step 6/6.</text>
</comment>
<dbReference type="SUPFAM" id="SSF51230">
    <property type="entry name" value="Single hybrid motif"/>
    <property type="match status" value="1"/>
</dbReference>
<dbReference type="InterPro" id="IPR011053">
    <property type="entry name" value="Single_hybrid_motif"/>
</dbReference>
<keyword evidence="7 10" id="KW-0450">Lipoyl</keyword>
<dbReference type="InterPro" id="IPR023213">
    <property type="entry name" value="CAT-like_dom_sf"/>
</dbReference>
<evidence type="ECO:0000256" key="4">
    <source>
        <dbReference type="ARBA" id="ARBA00007317"/>
    </source>
</evidence>
<dbReference type="SUPFAM" id="SSF52777">
    <property type="entry name" value="CoA-dependent acyltransferases"/>
    <property type="match status" value="1"/>
</dbReference>
<dbReference type="RefSeq" id="WP_090644848.1">
    <property type="nucleotide sequence ID" value="NZ_CBCRYE010000001.1"/>
</dbReference>
<evidence type="ECO:0000256" key="8">
    <source>
        <dbReference type="ARBA" id="ARBA00023315"/>
    </source>
</evidence>
<evidence type="ECO:0000256" key="11">
    <source>
        <dbReference type="SAM" id="MobiDB-lite"/>
    </source>
</evidence>
<evidence type="ECO:0000259" key="12">
    <source>
        <dbReference type="PROSITE" id="PS50968"/>
    </source>
</evidence>
<dbReference type="PANTHER" id="PTHR43178">
    <property type="entry name" value="DIHYDROLIPOAMIDE ACETYLTRANSFERASE COMPONENT OF PYRUVATE DEHYDROGENASE COMPLEX"/>
    <property type="match status" value="1"/>
</dbReference>
<accession>A0A1G4QFY5</accession>
<evidence type="ECO:0000256" key="3">
    <source>
        <dbReference type="ARBA" id="ARBA00005145"/>
    </source>
</evidence>
<evidence type="ECO:0000259" key="13">
    <source>
        <dbReference type="PROSITE" id="PS51826"/>
    </source>
</evidence>
<dbReference type="Gene3D" id="4.10.320.10">
    <property type="entry name" value="E3-binding domain"/>
    <property type="match status" value="1"/>
</dbReference>
<feature type="compositionally biased region" description="Low complexity" evidence="11">
    <location>
        <begin position="89"/>
        <end position="98"/>
    </location>
</feature>
<feature type="region of interest" description="Disordered" evidence="11">
    <location>
        <begin position="89"/>
        <end position="119"/>
    </location>
</feature>
<dbReference type="AlphaFoldDB" id="A0A1G4QFY5"/>
<dbReference type="EC" id="2.3.1.-" evidence="10"/>
<dbReference type="InterPro" id="IPR004167">
    <property type="entry name" value="PSBD"/>
</dbReference>
<evidence type="ECO:0000256" key="10">
    <source>
        <dbReference type="RuleBase" id="RU003423"/>
    </source>
</evidence>
<keyword evidence="8 10" id="KW-0012">Acyltransferase</keyword>
<evidence type="ECO:0000313" key="15">
    <source>
        <dbReference type="Proteomes" id="UP000199150"/>
    </source>
</evidence>
<dbReference type="Pfam" id="PF00364">
    <property type="entry name" value="Biotin_lipoyl"/>
    <property type="match status" value="1"/>
</dbReference>
<dbReference type="EMBL" id="FMTS01000001">
    <property type="protein sequence ID" value="SCW43510.1"/>
    <property type="molecule type" value="Genomic_DNA"/>
</dbReference>
<evidence type="ECO:0000256" key="1">
    <source>
        <dbReference type="ARBA" id="ARBA00001938"/>
    </source>
</evidence>
<feature type="domain" description="Peripheral subunit-binding (PSBD)" evidence="13">
    <location>
        <begin position="113"/>
        <end position="150"/>
    </location>
</feature>
<evidence type="ECO:0000256" key="2">
    <source>
        <dbReference type="ARBA" id="ARBA00004052"/>
    </source>
</evidence>
<dbReference type="GO" id="GO:0005737">
    <property type="term" value="C:cytoplasm"/>
    <property type="evidence" value="ECO:0007669"/>
    <property type="project" value="TreeGrafter"/>
</dbReference>
<sequence>MGLYLFRLPDVGEGVAEAEIGAWYVKAGDVVQEDAPLVDMLTDKASVEITSPVTGTVLAIHGETGDFAPVGSVLVELDVAGYGEAASAGAAKPEALPEPAEKPVPTASKPAPLAAPATRHRANEMGVPLSSVIGTGPEGRVLPEDLDAYAEPEIAPVTSDGVTEVRIVGLRRKIAEKMQASKRNIPHFAYVEEFDMTNLEALRKELNEARSANQPKLTLLPFFMQAVVKLRPEFPNVNARYDDEAGILRTYDAVHIGIATQTANGLVVPVVRHIESLDIWGCARELARVTQAARDGTASRETLSGSTITLTSLGTLGGIAATPVINAPEVAILGPNKLVERPVVKDGQVVIRTLMNLSSSFDHRIIDGFDAASYVQRLKRLIEKPALLFIP</sequence>
<name>A0A1G4QFY5_9CAUL</name>
<evidence type="ECO:0000256" key="7">
    <source>
        <dbReference type="ARBA" id="ARBA00022823"/>
    </source>
</evidence>
<dbReference type="Proteomes" id="UP000199150">
    <property type="component" value="Unassembled WGS sequence"/>
</dbReference>
<feature type="domain" description="Lipoyl-binding" evidence="12">
    <location>
        <begin position="3"/>
        <end position="78"/>
    </location>
</feature>
<dbReference type="InterPro" id="IPR001078">
    <property type="entry name" value="2-oxoacid_DH_actylTfrase"/>
</dbReference>
<dbReference type="InterPro" id="IPR050743">
    <property type="entry name" value="2-oxoacid_DH_E2_comp"/>
</dbReference>
<dbReference type="PROSITE" id="PS51826">
    <property type="entry name" value="PSBD"/>
    <property type="match status" value="1"/>
</dbReference>
<dbReference type="Gene3D" id="3.30.559.10">
    <property type="entry name" value="Chloramphenicol acetyltransferase-like domain"/>
    <property type="match status" value="1"/>
</dbReference>
<keyword evidence="15" id="KW-1185">Reference proteome</keyword>
<dbReference type="InterPro" id="IPR000089">
    <property type="entry name" value="Biotin_lipoyl"/>
</dbReference>
<gene>
    <name evidence="14" type="ORF">SAMN02927928_1206</name>
</gene>